<evidence type="ECO:0008006" key="4">
    <source>
        <dbReference type="Google" id="ProtNLM"/>
    </source>
</evidence>
<reference evidence="2 3" key="1">
    <citation type="submission" date="2017-03" db="EMBL/GenBank/DDBJ databases">
        <title>Lifting the veil on microbial sulfur biogeochemistry in mining wastewaters.</title>
        <authorList>
            <person name="Kantor R.S."/>
            <person name="Colenbrander Nelson T."/>
            <person name="Marshall S."/>
            <person name="Bennett D."/>
            <person name="Apte S."/>
            <person name="Camacho D."/>
            <person name="Thomas B.C."/>
            <person name="Warren L.A."/>
            <person name="Banfield J.F."/>
        </authorList>
    </citation>
    <scope>NUCLEOTIDE SEQUENCE [LARGE SCALE GENOMIC DNA]</scope>
    <source>
        <strain evidence="2">32-69-9</strain>
    </source>
</reference>
<evidence type="ECO:0000256" key="1">
    <source>
        <dbReference type="ARBA" id="ARBA00022649"/>
    </source>
</evidence>
<protein>
    <recommendedName>
        <fullName evidence="4">Type II toxin-antitoxin system RelE/ParE family toxin</fullName>
    </recommendedName>
</protein>
<evidence type="ECO:0000313" key="3">
    <source>
        <dbReference type="Proteomes" id="UP000215595"/>
    </source>
</evidence>
<gene>
    <name evidence="2" type="ORF">B7Z01_05830</name>
</gene>
<evidence type="ECO:0000313" key="2">
    <source>
        <dbReference type="EMBL" id="OYX34367.1"/>
    </source>
</evidence>
<accession>A0A258FQ86</accession>
<proteinExistence type="predicted"/>
<dbReference type="AlphaFoldDB" id="A0A258FQ86"/>
<dbReference type="Proteomes" id="UP000215595">
    <property type="component" value="Unassembled WGS sequence"/>
</dbReference>
<dbReference type="EMBL" id="NCEB01000009">
    <property type="protein sequence ID" value="OYX34367.1"/>
    <property type="molecule type" value="Genomic_DNA"/>
</dbReference>
<dbReference type="Pfam" id="PF05016">
    <property type="entry name" value="ParE_toxin"/>
    <property type="match status" value="1"/>
</dbReference>
<dbReference type="InterPro" id="IPR035093">
    <property type="entry name" value="RelE/ParE_toxin_dom_sf"/>
</dbReference>
<organism evidence="2 3">
    <name type="scientific">Brevundimonas subvibrioides</name>
    <dbReference type="NCBI Taxonomy" id="74313"/>
    <lineage>
        <taxon>Bacteria</taxon>
        <taxon>Pseudomonadati</taxon>
        <taxon>Pseudomonadota</taxon>
        <taxon>Alphaproteobacteria</taxon>
        <taxon>Caulobacterales</taxon>
        <taxon>Caulobacteraceae</taxon>
        <taxon>Brevundimonas</taxon>
    </lineage>
</organism>
<comment type="caution">
    <text evidence="2">The sequence shown here is derived from an EMBL/GenBank/DDBJ whole genome shotgun (WGS) entry which is preliminary data.</text>
</comment>
<name>A0A258FQ86_9CAUL</name>
<dbReference type="InterPro" id="IPR007712">
    <property type="entry name" value="RelE/ParE_toxin"/>
</dbReference>
<sequence length="106" mass="12325">MAGEVRVRPVRWTVAALRSAESYLDYLAEQNASAARRASLEIRAVSRQLTYVLTPGRPSVRWDGFREFTLRRWKKLIVFKILPDRISVVAFYDMRQDLDALPPPFE</sequence>
<dbReference type="Gene3D" id="3.30.2310.20">
    <property type="entry name" value="RelE-like"/>
    <property type="match status" value="1"/>
</dbReference>
<keyword evidence="1" id="KW-1277">Toxin-antitoxin system</keyword>